<protein>
    <recommendedName>
        <fullName evidence="5">Peptidase S1 domain-containing protein</fullName>
    </recommendedName>
</protein>
<keyword evidence="1" id="KW-0645">Protease</keyword>
<dbReference type="InterPro" id="IPR009003">
    <property type="entry name" value="Peptidase_S1_PA"/>
</dbReference>
<keyword evidence="2" id="KW-0378">Hydrolase</keyword>
<evidence type="ECO:0000259" key="5">
    <source>
        <dbReference type="PROSITE" id="PS50240"/>
    </source>
</evidence>
<evidence type="ECO:0000313" key="7">
    <source>
        <dbReference type="Proteomes" id="UP000837857"/>
    </source>
</evidence>
<evidence type="ECO:0000256" key="3">
    <source>
        <dbReference type="ARBA" id="ARBA00022825"/>
    </source>
</evidence>
<dbReference type="PROSITE" id="PS50240">
    <property type="entry name" value="TRYPSIN_DOM"/>
    <property type="match status" value="1"/>
</dbReference>
<gene>
    <name evidence="6" type="ORF">IPOD504_LOCUS4410</name>
</gene>
<evidence type="ECO:0000256" key="1">
    <source>
        <dbReference type="ARBA" id="ARBA00022670"/>
    </source>
</evidence>
<evidence type="ECO:0000256" key="2">
    <source>
        <dbReference type="ARBA" id="ARBA00022801"/>
    </source>
</evidence>
<organism evidence="6 7">
    <name type="scientific">Iphiclides podalirius</name>
    <name type="common">scarce swallowtail</name>
    <dbReference type="NCBI Taxonomy" id="110791"/>
    <lineage>
        <taxon>Eukaryota</taxon>
        <taxon>Metazoa</taxon>
        <taxon>Ecdysozoa</taxon>
        <taxon>Arthropoda</taxon>
        <taxon>Hexapoda</taxon>
        <taxon>Insecta</taxon>
        <taxon>Pterygota</taxon>
        <taxon>Neoptera</taxon>
        <taxon>Endopterygota</taxon>
        <taxon>Lepidoptera</taxon>
        <taxon>Glossata</taxon>
        <taxon>Ditrysia</taxon>
        <taxon>Papilionoidea</taxon>
        <taxon>Papilionidae</taxon>
        <taxon>Papilioninae</taxon>
        <taxon>Iphiclides</taxon>
    </lineage>
</organism>
<keyword evidence="7" id="KW-1185">Reference proteome</keyword>
<keyword evidence="4" id="KW-1015">Disulfide bond</keyword>
<dbReference type="InterPro" id="IPR001254">
    <property type="entry name" value="Trypsin_dom"/>
</dbReference>
<dbReference type="Gene3D" id="2.40.10.10">
    <property type="entry name" value="Trypsin-like serine proteases"/>
    <property type="match status" value="2"/>
</dbReference>
<feature type="non-terminal residue" evidence="6">
    <location>
        <position position="322"/>
    </location>
</feature>
<keyword evidence="3" id="KW-0720">Serine protease</keyword>
<dbReference type="InterPro" id="IPR043504">
    <property type="entry name" value="Peptidase_S1_PA_chymotrypsin"/>
</dbReference>
<evidence type="ECO:0000256" key="4">
    <source>
        <dbReference type="ARBA" id="ARBA00023157"/>
    </source>
</evidence>
<sequence length="322" mass="36447">MGAGQIGGIATLMDIDFDNAAGFLGQKANRNEAQHIAYYLSHAMMFCTGVLIEAHVVLTPASCVFGEKYKFELFAGTHEFLENSGVRRLVNNVCMHKGYNHTLRWKDCVSDNLALLILDRQFSFHKPEDGADYVINRIRYGVAAPKVESLYKDRSCRFYGWGSRRNGYLIPLLIYLYRMDVTVLPVKHCSRVWNYQDKYLCIRQPACKSETHGVLCPDDVGSVIVCSGFAVGMMTSRLVDRPCGVGFIDLAKYNKFLTCGVDDSRDVIDQEAIMEFDFTTKPLMTLQTISTSDARTKTQKVDKDKTNITINKTTPKRLRHNF</sequence>
<dbReference type="EMBL" id="OW152827">
    <property type="protein sequence ID" value="CAH2043700.1"/>
    <property type="molecule type" value="Genomic_DNA"/>
</dbReference>
<accession>A0ABN8I2X5</accession>
<evidence type="ECO:0000313" key="6">
    <source>
        <dbReference type="EMBL" id="CAH2043700.1"/>
    </source>
</evidence>
<reference evidence="6" key="1">
    <citation type="submission" date="2022-03" db="EMBL/GenBank/DDBJ databases">
        <authorList>
            <person name="Martin H S."/>
        </authorList>
    </citation>
    <scope>NUCLEOTIDE SEQUENCE</scope>
</reference>
<dbReference type="InterPro" id="IPR050430">
    <property type="entry name" value="Peptidase_S1"/>
</dbReference>
<name>A0ABN8I2X5_9NEOP</name>
<proteinExistence type="predicted"/>
<dbReference type="PANTHER" id="PTHR24276:SF96">
    <property type="entry name" value="PEPTIDASE S1 DOMAIN-CONTAINING PROTEIN"/>
    <property type="match status" value="1"/>
</dbReference>
<feature type="domain" description="Peptidase S1" evidence="5">
    <location>
        <begin position="5"/>
        <end position="262"/>
    </location>
</feature>
<dbReference type="SMART" id="SM00020">
    <property type="entry name" value="Tryp_SPc"/>
    <property type="match status" value="1"/>
</dbReference>
<dbReference type="Proteomes" id="UP000837857">
    <property type="component" value="Chromosome 15"/>
</dbReference>
<dbReference type="Pfam" id="PF00089">
    <property type="entry name" value="Trypsin"/>
    <property type="match status" value="1"/>
</dbReference>
<dbReference type="PANTHER" id="PTHR24276">
    <property type="entry name" value="POLYSERASE-RELATED"/>
    <property type="match status" value="1"/>
</dbReference>
<dbReference type="SUPFAM" id="SSF50494">
    <property type="entry name" value="Trypsin-like serine proteases"/>
    <property type="match status" value="1"/>
</dbReference>